<keyword evidence="3" id="KW-1185">Reference proteome</keyword>
<sequence>MLGTLPASTFDRRTPLLTVLLLAGVLLVQVAVGYRSLASAEAIVVPACIAVFGLLCLDVVGTGVHRRLAE</sequence>
<dbReference type="AlphaFoldDB" id="A0ABD5RAX2"/>
<protein>
    <submittedName>
        <fullName evidence="2">Uncharacterized protein</fullName>
    </submittedName>
</protein>
<dbReference type="EMBL" id="JBHSKX010000001">
    <property type="protein sequence ID" value="MFC5367118.1"/>
    <property type="molecule type" value="Genomic_DNA"/>
</dbReference>
<name>A0ABD5RAX2_9EURY</name>
<dbReference type="RefSeq" id="WP_227231482.1">
    <property type="nucleotide sequence ID" value="NZ_JAJCVJ010000004.1"/>
</dbReference>
<dbReference type="Proteomes" id="UP001596201">
    <property type="component" value="Unassembled WGS sequence"/>
</dbReference>
<evidence type="ECO:0000313" key="3">
    <source>
        <dbReference type="Proteomes" id="UP001596201"/>
    </source>
</evidence>
<gene>
    <name evidence="2" type="ORF">ACFPJ5_09205</name>
</gene>
<proteinExistence type="predicted"/>
<keyword evidence="1" id="KW-0812">Transmembrane</keyword>
<keyword evidence="1" id="KW-0472">Membrane</keyword>
<organism evidence="2 3">
    <name type="scientific">Salinirubrum litoreum</name>
    <dbReference type="NCBI Taxonomy" id="1126234"/>
    <lineage>
        <taxon>Archaea</taxon>
        <taxon>Methanobacteriati</taxon>
        <taxon>Methanobacteriota</taxon>
        <taxon>Stenosarchaea group</taxon>
        <taxon>Halobacteria</taxon>
        <taxon>Halobacteriales</taxon>
        <taxon>Haloferacaceae</taxon>
        <taxon>Salinirubrum</taxon>
    </lineage>
</organism>
<feature type="transmembrane region" description="Helical" evidence="1">
    <location>
        <begin position="43"/>
        <end position="64"/>
    </location>
</feature>
<accession>A0ABD5RAX2</accession>
<keyword evidence="1" id="KW-1133">Transmembrane helix</keyword>
<evidence type="ECO:0000256" key="1">
    <source>
        <dbReference type="SAM" id="Phobius"/>
    </source>
</evidence>
<comment type="caution">
    <text evidence="2">The sequence shown here is derived from an EMBL/GenBank/DDBJ whole genome shotgun (WGS) entry which is preliminary data.</text>
</comment>
<evidence type="ECO:0000313" key="2">
    <source>
        <dbReference type="EMBL" id="MFC5367118.1"/>
    </source>
</evidence>
<reference evidence="2 3" key="1">
    <citation type="journal article" date="2019" name="Int. J. Syst. Evol. Microbiol.">
        <title>The Global Catalogue of Microorganisms (GCM) 10K type strain sequencing project: providing services to taxonomists for standard genome sequencing and annotation.</title>
        <authorList>
            <consortium name="The Broad Institute Genomics Platform"/>
            <consortium name="The Broad Institute Genome Sequencing Center for Infectious Disease"/>
            <person name="Wu L."/>
            <person name="Ma J."/>
        </authorList>
    </citation>
    <scope>NUCLEOTIDE SEQUENCE [LARGE SCALE GENOMIC DNA]</scope>
    <source>
        <strain evidence="2 3">CGMCC 1.12237</strain>
    </source>
</reference>